<name>A0A964V1C6_9PROT</name>
<dbReference type="InterPro" id="IPR036188">
    <property type="entry name" value="FAD/NAD-bd_sf"/>
</dbReference>
<evidence type="ECO:0000256" key="4">
    <source>
        <dbReference type="ARBA" id="ARBA00012173"/>
    </source>
</evidence>
<dbReference type="InterPro" id="IPR027477">
    <property type="entry name" value="Succ_DH/fumarate_Rdtase_cat_sf"/>
</dbReference>
<dbReference type="EMBL" id="RGET01000098">
    <property type="protein sequence ID" value="NBN88349.1"/>
    <property type="molecule type" value="Genomic_DNA"/>
</dbReference>
<dbReference type="PANTHER" id="PTHR42716">
    <property type="entry name" value="L-ASPARTATE OXIDASE"/>
    <property type="match status" value="1"/>
</dbReference>
<dbReference type="InterPro" id="IPR003953">
    <property type="entry name" value="FAD-dep_OxRdtase_2_FAD-bd"/>
</dbReference>
<evidence type="ECO:0000259" key="10">
    <source>
        <dbReference type="Pfam" id="PF00890"/>
    </source>
</evidence>
<evidence type="ECO:0000313" key="11">
    <source>
        <dbReference type="EMBL" id="NBN88349.1"/>
    </source>
</evidence>
<proteinExistence type="inferred from homology"/>
<dbReference type="Gene3D" id="3.90.700.10">
    <property type="entry name" value="Succinate dehydrogenase/fumarate reductase flavoprotein, catalytic domain"/>
    <property type="match status" value="1"/>
</dbReference>
<accession>A0A964V1C6</accession>
<comment type="catalytic activity">
    <reaction evidence="9">
        <text>L-aspartate + O2 = iminosuccinate + H2O2</text>
        <dbReference type="Rhea" id="RHEA:25876"/>
        <dbReference type="ChEBI" id="CHEBI:15379"/>
        <dbReference type="ChEBI" id="CHEBI:16240"/>
        <dbReference type="ChEBI" id="CHEBI:29991"/>
        <dbReference type="ChEBI" id="CHEBI:77875"/>
        <dbReference type="EC" id="1.4.3.16"/>
    </reaction>
    <physiologicalReaction direction="left-to-right" evidence="9">
        <dbReference type="Rhea" id="RHEA:25877"/>
    </physiologicalReaction>
</comment>
<dbReference type="Gene3D" id="3.50.50.60">
    <property type="entry name" value="FAD/NAD(P)-binding domain"/>
    <property type="match status" value="1"/>
</dbReference>
<evidence type="ECO:0000256" key="9">
    <source>
        <dbReference type="ARBA" id="ARBA00048305"/>
    </source>
</evidence>
<organism evidence="11 12">
    <name type="scientific">Candidatus Fonsibacter lacus</name>
    <dbReference type="NCBI Taxonomy" id="2576439"/>
    <lineage>
        <taxon>Bacteria</taxon>
        <taxon>Pseudomonadati</taxon>
        <taxon>Pseudomonadota</taxon>
        <taxon>Alphaproteobacteria</taxon>
        <taxon>Candidatus Pelagibacterales</taxon>
        <taxon>Candidatus Pelagibacterales incertae sedis</taxon>
        <taxon>Candidatus Fonsibacter</taxon>
    </lineage>
</organism>
<evidence type="ECO:0000256" key="7">
    <source>
        <dbReference type="ARBA" id="ARBA00022827"/>
    </source>
</evidence>
<dbReference type="EC" id="1.4.3.16" evidence="4"/>
<gene>
    <name evidence="11" type="ORF">EBV32_04615</name>
</gene>
<dbReference type="GO" id="GO:0034628">
    <property type="term" value="P:'de novo' NAD+ biosynthetic process from L-aspartate"/>
    <property type="evidence" value="ECO:0007669"/>
    <property type="project" value="TreeGrafter"/>
</dbReference>
<evidence type="ECO:0000313" key="12">
    <source>
        <dbReference type="Proteomes" id="UP000713222"/>
    </source>
</evidence>
<evidence type="ECO:0000256" key="6">
    <source>
        <dbReference type="ARBA" id="ARBA00022642"/>
    </source>
</evidence>
<dbReference type="GO" id="GO:0008734">
    <property type="term" value="F:L-aspartate oxidase activity"/>
    <property type="evidence" value="ECO:0007669"/>
    <property type="project" value="UniProtKB-EC"/>
</dbReference>
<dbReference type="InterPro" id="IPR005288">
    <property type="entry name" value="NadB"/>
</dbReference>
<feature type="domain" description="FAD-dependent oxidoreductase 2 FAD-binding" evidence="10">
    <location>
        <begin position="8"/>
        <end position="381"/>
    </location>
</feature>
<dbReference type="SUPFAM" id="SSF56425">
    <property type="entry name" value="Succinate dehydrogenase/fumarate reductase flavoprotein, catalytic domain"/>
    <property type="match status" value="1"/>
</dbReference>
<keyword evidence="5" id="KW-0285">Flavoprotein</keyword>
<dbReference type="PRINTS" id="PR00368">
    <property type="entry name" value="FADPNR"/>
</dbReference>
<dbReference type="Pfam" id="PF00890">
    <property type="entry name" value="FAD_binding_2"/>
    <property type="match status" value="1"/>
</dbReference>
<sequence length="384" mass="41736">MESLHTTDVIVVGSGISGLMTAICLYPRKVTLISKKKLGEASSSAWAQGGIAAAVGKDDSPKIHFDDTIKASSGLSDEKIVKIITEEAASIIKFLEEKGVNFDKDHLENFLMSQEAAHSRRRVLKVNGDSSGREIIKTLINNIQKLENITILENVTIDEIITENNKVIGLIGRHVGKNIVDNFTFFKSPNVVLATGGLGSIYEHTTNPRDIYGEGIAMAARAGAVLSDMEFVQFHPTGMDVGLDPTPLLTEALRGDGAMLVDENDHQFMKSVHLSGDLAPRDIVARELQRLKDLGHSTFLDCRKFSNEKLETMFPSAYNFLKKANIDFTKEKIPVTPAAHYHMGGVFVDENGKSSIKGLWACGEVSSTGAHGANRLASNSLLEA</sequence>
<comment type="caution">
    <text evidence="11">The sequence shown here is derived from an EMBL/GenBank/DDBJ whole genome shotgun (WGS) entry which is preliminary data.</text>
</comment>
<evidence type="ECO:0000256" key="8">
    <source>
        <dbReference type="ARBA" id="ARBA00023002"/>
    </source>
</evidence>
<comment type="pathway">
    <text evidence="2">Cofactor biosynthesis; NAD(+) biosynthesis; iminoaspartate from L-aspartate (oxidase route): step 1/1.</text>
</comment>
<evidence type="ECO:0000256" key="3">
    <source>
        <dbReference type="ARBA" id="ARBA00008562"/>
    </source>
</evidence>
<dbReference type="SUPFAM" id="SSF51905">
    <property type="entry name" value="FAD/NAD(P)-binding domain"/>
    <property type="match status" value="1"/>
</dbReference>
<evidence type="ECO:0000256" key="1">
    <source>
        <dbReference type="ARBA" id="ARBA00001974"/>
    </source>
</evidence>
<comment type="cofactor">
    <cofactor evidence="1">
        <name>FAD</name>
        <dbReference type="ChEBI" id="CHEBI:57692"/>
    </cofactor>
</comment>
<evidence type="ECO:0000256" key="5">
    <source>
        <dbReference type="ARBA" id="ARBA00022630"/>
    </source>
</evidence>
<keyword evidence="6" id="KW-0662">Pyridine nucleotide biosynthesis</keyword>
<reference evidence="11" key="1">
    <citation type="submission" date="2018-10" db="EMBL/GenBank/DDBJ databases">
        <title>Iterative Subtractive Binning of Freshwater Chronoseries Metagenomes Recovers Nearly Complete Genomes from over Four Hundred Novel Species.</title>
        <authorList>
            <person name="Rodriguez-R L.M."/>
            <person name="Tsementzi D."/>
            <person name="Luo C."/>
            <person name="Konstantinidis K.T."/>
        </authorList>
    </citation>
    <scope>NUCLEOTIDE SEQUENCE</scope>
    <source>
        <strain evidence="11">WB7_6_001</strain>
    </source>
</reference>
<keyword evidence="7" id="KW-0274">FAD</keyword>
<feature type="non-terminal residue" evidence="11">
    <location>
        <position position="384"/>
    </location>
</feature>
<comment type="similarity">
    <text evidence="3">Belongs to the FAD-dependent oxidoreductase 2 family. NadB subfamily.</text>
</comment>
<protein>
    <recommendedName>
        <fullName evidence="4">L-aspartate oxidase</fullName>
        <ecNumber evidence="4">1.4.3.16</ecNumber>
    </recommendedName>
</protein>
<dbReference type="NCBIfam" id="NF005701">
    <property type="entry name" value="PRK07512.1"/>
    <property type="match status" value="1"/>
</dbReference>
<dbReference type="PANTHER" id="PTHR42716:SF2">
    <property type="entry name" value="L-ASPARTATE OXIDASE, CHLOROPLASTIC"/>
    <property type="match status" value="1"/>
</dbReference>
<keyword evidence="8 11" id="KW-0560">Oxidoreductase</keyword>
<dbReference type="AlphaFoldDB" id="A0A964V1C6"/>
<dbReference type="FunFam" id="3.90.700.10:FF:000002">
    <property type="entry name" value="L-aspartate oxidase"/>
    <property type="match status" value="1"/>
</dbReference>
<evidence type="ECO:0000256" key="2">
    <source>
        <dbReference type="ARBA" id="ARBA00004950"/>
    </source>
</evidence>
<dbReference type="Proteomes" id="UP000713222">
    <property type="component" value="Unassembled WGS sequence"/>
</dbReference>